<dbReference type="HOGENOM" id="CLU_027086_1_0_1"/>
<feature type="compositionally biased region" description="Low complexity" evidence="1">
    <location>
        <begin position="293"/>
        <end position="303"/>
    </location>
</feature>
<reference evidence="3" key="2">
    <citation type="submission" date="2015-01" db="EMBL/GenBank/DDBJ databases">
        <title>Evolutionary Origins and Diversification of the Mycorrhizal Mutualists.</title>
        <authorList>
            <consortium name="DOE Joint Genome Institute"/>
            <consortium name="Mycorrhizal Genomics Consortium"/>
            <person name="Kohler A."/>
            <person name="Kuo A."/>
            <person name="Nagy L.G."/>
            <person name="Floudas D."/>
            <person name="Copeland A."/>
            <person name="Barry K.W."/>
            <person name="Cichocki N."/>
            <person name="Veneault-Fourrey C."/>
            <person name="LaButti K."/>
            <person name="Lindquist E.A."/>
            <person name="Lipzen A."/>
            <person name="Lundell T."/>
            <person name="Morin E."/>
            <person name="Murat C."/>
            <person name="Riley R."/>
            <person name="Ohm R."/>
            <person name="Sun H."/>
            <person name="Tunlid A."/>
            <person name="Henrissat B."/>
            <person name="Grigoriev I.V."/>
            <person name="Hibbett D.S."/>
            <person name="Martin F."/>
        </authorList>
    </citation>
    <scope>NUCLEOTIDE SEQUENCE [LARGE SCALE GENOMIC DNA]</scope>
    <source>
        <strain evidence="3">h7</strain>
    </source>
</reference>
<feature type="region of interest" description="Disordered" evidence="1">
    <location>
        <begin position="260"/>
        <end position="392"/>
    </location>
</feature>
<organism evidence="2 3">
    <name type="scientific">Hebeloma cylindrosporum</name>
    <dbReference type="NCBI Taxonomy" id="76867"/>
    <lineage>
        <taxon>Eukaryota</taxon>
        <taxon>Fungi</taxon>
        <taxon>Dikarya</taxon>
        <taxon>Basidiomycota</taxon>
        <taxon>Agaricomycotina</taxon>
        <taxon>Agaricomycetes</taxon>
        <taxon>Agaricomycetidae</taxon>
        <taxon>Agaricales</taxon>
        <taxon>Agaricineae</taxon>
        <taxon>Hymenogastraceae</taxon>
        <taxon>Hebeloma</taxon>
    </lineage>
</organism>
<evidence type="ECO:0000313" key="3">
    <source>
        <dbReference type="Proteomes" id="UP000053424"/>
    </source>
</evidence>
<feature type="compositionally biased region" description="Polar residues" evidence="1">
    <location>
        <begin position="365"/>
        <end position="392"/>
    </location>
</feature>
<dbReference type="OrthoDB" id="3227833at2759"/>
<dbReference type="EMBL" id="KN831772">
    <property type="protein sequence ID" value="KIM45727.1"/>
    <property type="molecule type" value="Genomic_DNA"/>
</dbReference>
<dbReference type="Proteomes" id="UP000053424">
    <property type="component" value="Unassembled WGS sequence"/>
</dbReference>
<dbReference type="STRING" id="686832.A0A0C2YXP4"/>
<protein>
    <submittedName>
        <fullName evidence="2">Uncharacterized protein</fullName>
    </submittedName>
</protein>
<evidence type="ECO:0000256" key="1">
    <source>
        <dbReference type="SAM" id="MobiDB-lite"/>
    </source>
</evidence>
<feature type="region of interest" description="Disordered" evidence="1">
    <location>
        <begin position="117"/>
        <end position="143"/>
    </location>
</feature>
<name>A0A0C2YXP4_HEBCY</name>
<reference evidence="2 3" key="1">
    <citation type="submission" date="2014-04" db="EMBL/GenBank/DDBJ databases">
        <authorList>
            <consortium name="DOE Joint Genome Institute"/>
            <person name="Kuo A."/>
            <person name="Gay G."/>
            <person name="Dore J."/>
            <person name="Kohler A."/>
            <person name="Nagy L.G."/>
            <person name="Floudas D."/>
            <person name="Copeland A."/>
            <person name="Barry K.W."/>
            <person name="Cichocki N."/>
            <person name="Veneault-Fourrey C."/>
            <person name="LaButti K."/>
            <person name="Lindquist E.A."/>
            <person name="Lipzen A."/>
            <person name="Lundell T."/>
            <person name="Morin E."/>
            <person name="Murat C."/>
            <person name="Sun H."/>
            <person name="Tunlid A."/>
            <person name="Henrissat B."/>
            <person name="Grigoriev I.V."/>
            <person name="Hibbett D.S."/>
            <person name="Martin F."/>
            <person name="Nordberg H.P."/>
            <person name="Cantor M.N."/>
            <person name="Hua S.X."/>
        </authorList>
    </citation>
    <scope>NUCLEOTIDE SEQUENCE [LARGE SCALE GENOMIC DNA]</scope>
    <source>
        <strain evidence="3">h7</strain>
    </source>
</reference>
<proteinExistence type="predicted"/>
<accession>A0A0C2YXP4</accession>
<feature type="compositionally biased region" description="Polar residues" evidence="1">
    <location>
        <begin position="117"/>
        <end position="141"/>
    </location>
</feature>
<feature type="region of interest" description="Disordered" evidence="1">
    <location>
        <begin position="561"/>
        <end position="596"/>
    </location>
</feature>
<evidence type="ECO:0000313" key="2">
    <source>
        <dbReference type="EMBL" id="KIM45727.1"/>
    </source>
</evidence>
<dbReference type="AlphaFoldDB" id="A0A0C2YXP4"/>
<feature type="compositionally biased region" description="Polar residues" evidence="1">
    <location>
        <begin position="326"/>
        <end position="336"/>
    </location>
</feature>
<feature type="compositionally biased region" description="Basic residues" evidence="1">
    <location>
        <begin position="280"/>
        <end position="292"/>
    </location>
</feature>
<sequence>MSYAESQWAQNFGTNPSTPVQNTSGLSLYTPKNDMVGRSIEHLEFGDLMKNPLFRDIHQRWTLAANTSLETTQVTNSLLREIAELKAEIQRLKATEGCDDPQALAYPIVRKQSGNYSLAPSDSISHSNRTPSPSGMPTSSHYAGGTAVRPECYPASILWNVQDPKSDPDVVFNPKNPSRIPMASALREKNGNLISTNLYKAIRASGQSLIENVLFPAIPKDRTSQNRPRTKRLFTDIYREQWNRVVHQYEKEQPLLQFPTRGIYPRVSPTRDNPYAEKRQGKKSKNKGKSRTQRSSSSSTNGSDIEGHQRDDIPEPTPAANHEYTPDTTSNTSTHVGSKRPRAPSSLPPVDHPETQPAKKAKQSEPVTSKSTNSLLGINGVGNTSSTGLTTPAENGIDIDFIIVDIAYDNLKAILSQDFPHIKAASDLLDSMKACPDFRAAAPSADLKNFLERIETADPNDNAIDEDNKGVSWGHHQFTAGSLTCGSVMKSWEDIGNTNTARKIIAAAIRTCKIARHVCEKLKITTTSTSYISDTYLERVIEILWDLWKVAGAPTVTTTTRASIPQPALPMPLDADGNINPASGSTAAASSEERPLKERLESLVREDLRKWINQHNVSVTPSNKLRSKDDLVNAILDDLSCPKPSQVEVDAMRAARKKGGSKK</sequence>
<keyword evidence="3" id="KW-1185">Reference proteome</keyword>
<gene>
    <name evidence="2" type="ORF">M413DRAFT_24859</name>
</gene>